<dbReference type="Proteomes" id="UP000192343">
    <property type="component" value="Unassembled WGS sequence"/>
</dbReference>
<comment type="caution">
    <text evidence="1">The sequence shown here is derived from an EMBL/GenBank/DDBJ whole genome shotgun (WGS) entry which is preliminary data.</text>
</comment>
<name>A0A1Y1RZB2_9SPIO</name>
<evidence type="ECO:0000313" key="1">
    <source>
        <dbReference type="EMBL" id="ORC35913.1"/>
    </source>
</evidence>
<evidence type="ECO:0000313" key="2">
    <source>
        <dbReference type="Proteomes" id="UP000192343"/>
    </source>
</evidence>
<dbReference type="AlphaFoldDB" id="A0A1Y1RZB2"/>
<reference evidence="1 2" key="1">
    <citation type="submission" date="2017-03" db="EMBL/GenBank/DDBJ databases">
        <title>Draft Genome sequence of Marispirochaeta sp. strain JC444.</title>
        <authorList>
            <person name="Shivani Y."/>
            <person name="Subhash Y."/>
            <person name="Sasikala C."/>
            <person name="Ramana C."/>
        </authorList>
    </citation>
    <scope>NUCLEOTIDE SEQUENCE [LARGE SCALE GENOMIC DNA]</scope>
    <source>
        <strain evidence="1 2">JC444</strain>
    </source>
</reference>
<dbReference type="EMBL" id="MWQY01000007">
    <property type="protein sequence ID" value="ORC35913.1"/>
    <property type="molecule type" value="Genomic_DNA"/>
</dbReference>
<gene>
    <name evidence="1" type="ORF">B4O97_07530</name>
</gene>
<accession>A0A1Y1RZB2</accession>
<sequence length="317" mass="36697">MTDGELENKIKGDWSLFFSEAKDLYTMQDFFAFPAAFLKERLEELQNCVDLGIVEYKRSFLSRSFELIESLKYDARGFDKIGQWADRLQYGLYLSMIQHLMCRGSIRIRRAKHEPPEQEKENARASATDLKTVIADVSERLKNKPELQKNPHIKQILMQISIYKKELAETRRLAASMPREKAAGLAANFKKRVEEITRSASENHRKLLDELEPKPAAPLKGLPSYDLAPLAPLYLSQAKAFSTLASRFSFVEEQRSGARDVLIPILGQRETWFRLMEREVKAYNLLEPFEGGERRAAMEFTREIVRILDREAEEAFR</sequence>
<organism evidence="1 2">
    <name type="scientific">Marispirochaeta aestuarii</name>
    <dbReference type="NCBI Taxonomy" id="1963862"/>
    <lineage>
        <taxon>Bacteria</taxon>
        <taxon>Pseudomonadati</taxon>
        <taxon>Spirochaetota</taxon>
        <taxon>Spirochaetia</taxon>
        <taxon>Spirochaetales</taxon>
        <taxon>Spirochaetaceae</taxon>
        <taxon>Marispirochaeta</taxon>
    </lineage>
</organism>
<dbReference type="RefSeq" id="WP_083049708.1">
    <property type="nucleotide sequence ID" value="NZ_MWQY01000007.1"/>
</dbReference>
<proteinExistence type="predicted"/>
<keyword evidence="2" id="KW-1185">Reference proteome</keyword>
<protein>
    <submittedName>
        <fullName evidence="1">Uncharacterized protein</fullName>
    </submittedName>
</protein>
<dbReference type="OrthoDB" id="9822470at2"/>